<feature type="domain" description="Protein export membrane protein SecD/SecF C-terminal" evidence="12">
    <location>
        <begin position="114"/>
        <end position="312"/>
    </location>
</feature>
<dbReference type="GO" id="GO:0005886">
    <property type="term" value="C:plasma membrane"/>
    <property type="evidence" value="ECO:0007669"/>
    <property type="project" value="UniProtKB-SubCell"/>
</dbReference>
<accession>A0A846TJN5</accession>
<evidence type="ECO:0000256" key="7">
    <source>
        <dbReference type="ARBA" id="ARBA00022989"/>
    </source>
</evidence>
<gene>
    <name evidence="13" type="primary">secF</name>
    <name evidence="13" type="ORF">GTW58_01760</name>
</gene>
<dbReference type="Pfam" id="PF02355">
    <property type="entry name" value="SecD_SecF_C"/>
    <property type="match status" value="1"/>
</dbReference>
<dbReference type="Proteomes" id="UP000521379">
    <property type="component" value="Unassembled WGS sequence"/>
</dbReference>
<dbReference type="InterPro" id="IPR048634">
    <property type="entry name" value="SecD_SecF_C"/>
</dbReference>
<dbReference type="Pfam" id="PF07549">
    <property type="entry name" value="Sec_GG"/>
    <property type="match status" value="1"/>
</dbReference>
<comment type="caution">
    <text evidence="13">The sequence shown here is derived from an EMBL/GenBank/DDBJ whole genome shotgun (WGS) entry which is preliminary data.</text>
</comment>
<dbReference type="AlphaFoldDB" id="A0A846TJN5"/>
<dbReference type="GO" id="GO:0006886">
    <property type="term" value="P:intracellular protein transport"/>
    <property type="evidence" value="ECO:0007669"/>
    <property type="project" value="InterPro"/>
</dbReference>
<evidence type="ECO:0000256" key="10">
    <source>
        <dbReference type="SAM" id="MobiDB-lite"/>
    </source>
</evidence>
<evidence type="ECO:0000256" key="1">
    <source>
        <dbReference type="ARBA" id="ARBA00004651"/>
    </source>
</evidence>
<keyword evidence="8" id="KW-0811">Translocation</keyword>
<evidence type="ECO:0000256" key="2">
    <source>
        <dbReference type="ARBA" id="ARBA00015792"/>
    </source>
</evidence>
<evidence type="ECO:0000256" key="5">
    <source>
        <dbReference type="ARBA" id="ARBA00022692"/>
    </source>
</evidence>
<keyword evidence="6" id="KW-0653">Protein transport</keyword>
<dbReference type="RefSeq" id="WP_119932443.1">
    <property type="nucleotide sequence ID" value="NZ_JAAVUN010000002.1"/>
</dbReference>
<evidence type="ECO:0000256" key="9">
    <source>
        <dbReference type="ARBA" id="ARBA00023136"/>
    </source>
</evidence>
<dbReference type="Gene3D" id="1.20.1640.10">
    <property type="entry name" value="Multidrug efflux transporter AcrB transmembrane domain"/>
    <property type="match status" value="1"/>
</dbReference>
<dbReference type="EMBL" id="JAAVUN010000002">
    <property type="protein sequence ID" value="NKE08693.1"/>
    <property type="molecule type" value="Genomic_DNA"/>
</dbReference>
<feature type="transmembrane region" description="Helical" evidence="11">
    <location>
        <begin position="143"/>
        <end position="162"/>
    </location>
</feature>
<evidence type="ECO:0000313" key="14">
    <source>
        <dbReference type="Proteomes" id="UP000521379"/>
    </source>
</evidence>
<evidence type="ECO:0000256" key="4">
    <source>
        <dbReference type="ARBA" id="ARBA00022475"/>
    </source>
</evidence>
<comment type="subcellular location">
    <subcellularLocation>
        <location evidence="1">Cell membrane</location>
        <topology evidence="1">Multi-pass membrane protein</topology>
    </subcellularLocation>
</comment>
<dbReference type="InterPro" id="IPR005665">
    <property type="entry name" value="SecF_bac"/>
</dbReference>
<feature type="transmembrane region" description="Helical" evidence="11">
    <location>
        <begin position="286"/>
        <end position="311"/>
    </location>
</feature>
<proteinExistence type="predicted"/>
<keyword evidence="5 11" id="KW-0812">Transmembrane</keyword>
<dbReference type="SUPFAM" id="SSF82866">
    <property type="entry name" value="Multidrug efflux transporter AcrB transmembrane domain"/>
    <property type="match status" value="1"/>
</dbReference>
<protein>
    <recommendedName>
        <fullName evidence="2">Protein translocase subunit SecF</fullName>
    </recommendedName>
</protein>
<keyword evidence="7 11" id="KW-1133">Transmembrane helix</keyword>
<evidence type="ECO:0000259" key="12">
    <source>
        <dbReference type="Pfam" id="PF02355"/>
    </source>
</evidence>
<evidence type="ECO:0000256" key="8">
    <source>
        <dbReference type="ARBA" id="ARBA00023010"/>
    </source>
</evidence>
<keyword evidence="3" id="KW-0813">Transport</keyword>
<dbReference type="InterPro" id="IPR022645">
    <property type="entry name" value="SecD/SecF_bac"/>
</dbReference>
<dbReference type="InterPro" id="IPR022646">
    <property type="entry name" value="SecD/SecF_CS"/>
</dbReference>
<dbReference type="InterPro" id="IPR022813">
    <property type="entry name" value="SecD/SecF_arch_bac"/>
</dbReference>
<dbReference type="GO" id="GO:0015450">
    <property type="term" value="F:protein-transporting ATPase activity"/>
    <property type="evidence" value="ECO:0007669"/>
    <property type="project" value="InterPro"/>
</dbReference>
<keyword evidence="14" id="KW-1185">Reference proteome</keyword>
<dbReference type="PANTHER" id="PTHR30081:SF8">
    <property type="entry name" value="PROTEIN TRANSLOCASE SUBUNIT SECF"/>
    <property type="match status" value="1"/>
</dbReference>
<evidence type="ECO:0000313" key="13">
    <source>
        <dbReference type="EMBL" id="NKE08693.1"/>
    </source>
</evidence>
<reference evidence="13 14" key="1">
    <citation type="submission" date="2020-02" db="EMBL/GenBank/DDBJ databases">
        <authorList>
            <person name="Sun Q."/>
        </authorList>
    </citation>
    <scope>NUCLEOTIDE SEQUENCE [LARGE SCALE GENOMIC DNA]</scope>
    <source>
        <strain evidence="13 14">YIM 13062</strain>
    </source>
</reference>
<sequence>MSRFADFGNDLYSGRKSFPFVPKRKLWLSIAALLVVISALIPVVRGGFNLGIDFTGGSEFVVSNVADSSLEPGQEAVTSTGHDGESTVTNIAPGTIRVQTEQLDDDQTLAVREALVQAYDVSEDQVASNFVGPTWGAGISQQMIRGLVIFLALTAVVMALYFRTWKMSLASMAGVFVTVALTVGTYSLVGFEVTPSAIIGFLTVLSYSLYDTVVVFDKVRENTRGLLDGSAPPPRLNRGFSDQVNLAANQTLVRSINTSVVGLLPVGSILFIGAALLGAGTLKDLALAQFVGIVWGTLATLFVATPVYAALRSVEPGVKQQEARAADLAYQAETVDAPATEPTDVAQPTHAAQPTDASERARTQASAHSESAVGEVPGRS</sequence>
<evidence type="ECO:0000256" key="3">
    <source>
        <dbReference type="ARBA" id="ARBA00022448"/>
    </source>
</evidence>
<dbReference type="PANTHER" id="PTHR30081">
    <property type="entry name" value="PROTEIN-EXPORT MEMBRANE PROTEIN SEC"/>
    <property type="match status" value="1"/>
</dbReference>
<dbReference type="NCBIfam" id="TIGR00966">
    <property type="entry name" value="transloc_SecF"/>
    <property type="match status" value="1"/>
</dbReference>
<feature type="transmembrane region" description="Helical" evidence="11">
    <location>
        <begin position="26"/>
        <end position="44"/>
    </location>
</feature>
<feature type="transmembrane region" description="Helical" evidence="11">
    <location>
        <begin position="169"/>
        <end position="191"/>
    </location>
</feature>
<evidence type="ECO:0000256" key="6">
    <source>
        <dbReference type="ARBA" id="ARBA00022927"/>
    </source>
</evidence>
<organism evidence="13 14">
    <name type="scientific">Kocuria subflava</name>
    <dbReference type="NCBI Taxonomy" id="1736139"/>
    <lineage>
        <taxon>Bacteria</taxon>
        <taxon>Bacillati</taxon>
        <taxon>Actinomycetota</taxon>
        <taxon>Actinomycetes</taxon>
        <taxon>Micrococcales</taxon>
        <taxon>Micrococcaceae</taxon>
        <taxon>Kocuria</taxon>
    </lineage>
</organism>
<keyword evidence="9 11" id="KW-0472">Membrane</keyword>
<feature type="region of interest" description="Disordered" evidence="10">
    <location>
        <begin position="333"/>
        <end position="380"/>
    </location>
</feature>
<name>A0A846TJN5_9MICC</name>
<evidence type="ECO:0000256" key="11">
    <source>
        <dbReference type="SAM" id="Phobius"/>
    </source>
</evidence>
<keyword evidence="4" id="KW-1003">Cell membrane</keyword>
<feature type="transmembrane region" description="Helical" evidence="11">
    <location>
        <begin position="260"/>
        <end position="280"/>
    </location>
</feature>
<dbReference type="PRINTS" id="PR01755">
    <property type="entry name" value="SECFTRNLCASE"/>
</dbReference>
<feature type="transmembrane region" description="Helical" evidence="11">
    <location>
        <begin position="197"/>
        <end position="216"/>
    </location>
</feature>